<evidence type="ECO:0000256" key="3">
    <source>
        <dbReference type="ARBA" id="ARBA00022679"/>
    </source>
</evidence>
<sequence>MTIKTQRLLVRAKKIAKKGGIEEARKLYTSILKDSPHNEEAKNGLLALDLGKDQLDPPKAEVDSVIALYNNGQMQEALDTVENLTKDYPNAPLLFNLSGVCYKAVGKRDAAVKSFERALEIKPDYAEVCYNLGITLRELGQFDDAIKSYEKALTIKHAYPNVHNNLGNILLELRQLDTAVDHFEWAVAYNPDFAEAYNNLGITLRALGQPDAAVKHYEKAIAIKPDYAQAHNNLGNALKELGER</sequence>
<dbReference type="GO" id="GO:0016757">
    <property type="term" value="F:glycosyltransferase activity"/>
    <property type="evidence" value="ECO:0007669"/>
    <property type="project" value="UniProtKB-KW"/>
</dbReference>
<name>A0A383AEQ9_9ZZZZ</name>
<proteinExistence type="predicted"/>
<dbReference type="AlphaFoldDB" id="A0A383AEQ9"/>
<dbReference type="Gene3D" id="1.25.40.10">
    <property type="entry name" value="Tetratricopeptide repeat domain"/>
    <property type="match status" value="2"/>
</dbReference>
<organism evidence="4">
    <name type="scientific">marine metagenome</name>
    <dbReference type="NCBI Taxonomy" id="408172"/>
    <lineage>
        <taxon>unclassified sequences</taxon>
        <taxon>metagenomes</taxon>
        <taxon>ecological metagenomes</taxon>
    </lineage>
</organism>
<evidence type="ECO:0000313" key="4">
    <source>
        <dbReference type="EMBL" id="SVE06356.1"/>
    </source>
</evidence>
<dbReference type="SUPFAM" id="SSF48452">
    <property type="entry name" value="TPR-like"/>
    <property type="match status" value="1"/>
</dbReference>
<comment type="pathway">
    <text evidence="1">Protein modification; protein glycosylation.</text>
</comment>
<evidence type="ECO:0000256" key="2">
    <source>
        <dbReference type="ARBA" id="ARBA00022676"/>
    </source>
</evidence>
<keyword evidence="3" id="KW-0808">Transferase</keyword>
<evidence type="ECO:0000256" key="1">
    <source>
        <dbReference type="ARBA" id="ARBA00004922"/>
    </source>
</evidence>
<dbReference type="PROSITE" id="PS50005">
    <property type="entry name" value="TPR"/>
    <property type="match status" value="4"/>
</dbReference>
<feature type="non-terminal residue" evidence="4">
    <location>
        <position position="244"/>
    </location>
</feature>
<keyword evidence="2" id="KW-0328">Glycosyltransferase</keyword>
<dbReference type="InterPro" id="IPR051939">
    <property type="entry name" value="Glycosyltr_41/O-GlcNAc_trsf"/>
</dbReference>
<dbReference type="Pfam" id="PF13414">
    <property type="entry name" value="TPR_11"/>
    <property type="match status" value="3"/>
</dbReference>
<dbReference type="SMART" id="SM00028">
    <property type="entry name" value="TPR"/>
    <property type="match status" value="4"/>
</dbReference>
<dbReference type="PANTHER" id="PTHR44835:SF1">
    <property type="entry name" value="PROTEIN O-GLCNAC TRANSFERASE"/>
    <property type="match status" value="1"/>
</dbReference>
<dbReference type="PROSITE" id="PS50293">
    <property type="entry name" value="TPR_REGION"/>
    <property type="match status" value="2"/>
</dbReference>
<protein>
    <submittedName>
        <fullName evidence="4">Uncharacterized protein</fullName>
    </submittedName>
</protein>
<dbReference type="EMBL" id="UINC01191620">
    <property type="protein sequence ID" value="SVE06356.1"/>
    <property type="molecule type" value="Genomic_DNA"/>
</dbReference>
<accession>A0A383AEQ9</accession>
<reference evidence="4" key="1">
    <citation type="submission" date="2018-05" db="EMBL/GenBank/DDBJ databases">
        <authorList>
            <person name="Lanie J.A."/>
            <person name="Ng W.-L."/>
            <person name="Kazmierczak K.M."/>
            <person name="Andrzejewski T.M."/>
            <person name="Davidsen T.M."/>
            <person name="Wayne K.J."/>
            <person name="Tettelin H."/>
            <person name="Glass J.I."/>
            <person name="Rusch D."/>
            <person name="Podicherti R."/>
            <person name="Tsui H.-C.T."/>
            <person name="Winkler M.E."/>
        </authorList>
    </citation>
    <scope>NUCLEOTIDE SEQUENCE</scope>
</reference>
<dbReference type="InterPro" id="IPR019734">
    <property type="entry name" value="TPR_rpt"/>
</dbReference>
<dbReference type="InterPro" id="IPR011990">
    <property type="entry name" value="TPR-like_helical_dom_sf"/>
</dbReference>
<gene>
    <name evidence="4" type="ORF">METZ01_LOCUS459210</name>
</gene>
<dbReference type="PANTHER" id="PTHR44835">
    <property type="entry name" value="UDP-N-ACETYLGLUCOSAMINE--PEPTIDE N-ACETYLGLUCOSAMINYLTRANSFERASE SPINDLY-RELATED"/>
    <property type="match status" value="1"/>
</dbReference>